<dbReference type="STRING" id="50990.A0A4R5XG60"/>
<protein>
    <submittedName>
        <fullName evidence="6">Aminomethyltransferase folate-binding domain-containing protein</fullName>
    </submittedName>
</protein>
<evidence type="ECO:0000313" key="7">
    <source>
        <dbReference type="Proteomes" id="UP000294933"/>
    </source>
</evidence>
<evidence type="ECO:0000256" key="2">
    <source>
        <dbReference type="ARBA" id="ARBA00022946"/>
    </source>
</evidence>
<evidence type="ECO:0000256" key="4">
    <source>
        <dbReference type="ARBA" id="ARBA00093447"/>
    </source>
</evidence>
<name>A0A4R5XG60_9AGAM</name>
<dbReference type="PANTHER" id="PTHR22602">
    <property type="entry name" value="TRANSFERASE CAF17, MITOCHONDRIAL-RELATED"/>
    <property type="match status" value="1"/>
</dbReference>
<dbReference type="GO" id="GO:0008168">
    <property type="term" value="F:methyltransferase activity"/>
    <property type="evidence" value="ECO:0007669"/>
    <property type="project" value="UniProtKB-KW"/>
</dbReference>
<dbReference type="InterPro" id="IPR017703">
    <property type="entry name" value="YgfZ/GCV_T_CS"/>
</dbReference>
<evidence type="ECO:0000256" key="1">
    <source>
        <dbReference type="ARBA" id="ARBA00004173"/>
    </source>
</evidence>
<dbReference type="InterPro" id="IPR045179">
    <property type="entry name" value="YgfZ/GcvT"/>
</dbReference>
<dbReference type="OrthoDB" id="191995at2759"/>
<dbReference type="Gene3D" id="3.30.1360.120">
    <property type="entry name" value="Probable tRNA modification gtpase trme, domain 1"/>
    <property type="match status" value="1"/>
</dbReference>
<evidence type="ECO:0000259" key="5">
    <source>
        <dbReference type="Pfam" id="PF25455"/>
    </source>
</evidence>
<feature type="domain" description="CAF17 C-terminal" evidence="5">
    <location>
        <begin position="269"/>
        <end position="370"/>
    </location>
</feature>
<keyword evidence="2" id="KW-0809">Transit peptide</keyword>
<keyword evidence="3" id="KW-0496">Mitochondrion</keyword>
<dbReference type="InterPro" id="IPR057460">
    <property type="entry name" value="CAF17_C"/>
</dbReference>
<dbReference type="GO" id="GO:0032259">
    <property type="term" value="P:methylation"/>
    <property type="evidence" value="ECO:0007669"/>
    <property type="project" value="UniProtKB-KW"/>
</dbReference>
<proteinExistence type="inferred from homology"/>
<keyword evidence="6" id="KW-0489">Methyltransferase</keyword>
<dbReference type="NCBIfam" id="TIGR03317">
    <property type="entry name" value="ygfZ_signature"/>
    <property type="match status" value="1"/>
</dbReference>
<keyword evidence="6" id="KW-0808">Transferase</keyword>
<evidence type="ECO:0000256" key="3">
    <source>
        <dbReference type="ARBA" id="ARBA00023128"/>
    </source>
</evidence>
<keyword evidence="7" id="KW-1185">Reference proteome</keyword>
<dbReference type="EMBL" id="ML170156">
    <property type="protein sequence ID" value="TDL29336.1"/>
    <property type="molecule type" value="Genomic_DNA"/>
</dbReference>
<comment type="subcellular location">
    <subcellularLocation>
        <location evidence="1">Mitochondrion</location>
    </subcellularLocation>
</comment>
<dbReference type="GO" id="GO:0016226">
    <property type="term" value="P:iron-sulfur cluster assembly"/>
    <property type="evidence" value="ECO:0007669"/>
    <property type="project" value="TreeGrafter"/>
</dbReference>
<gene>
    <name evidence="6" type="ORF">BD410DRAFT_710134</name>
</gene>
<dbReference type="Proteomes" id="UP000294933">
    <property type="component" value="Unassembled WGS sequence"/>
</dbReference>
<dbReference type="VEuPathDB" id="FungiDB:BD410DRAFT_710134"/>
<dbReference type="Pfam" id="PF25455">
    <property type="entry name" value="Beta-barrel_CAF17_C"/>
    <property type="match status" value="1"/>
</dbReference>
<evidence type="ECO:0000313" key="6">
    <source>
        <dbReference type="EMBL" id="TDL29336.1"/>
    </source>
</evidence>
<dbReference type="PANTHER" id="PTHR22602:SF0">
    <property type="entry name" value="TRANSFERASE CAF17, MITOCHONDRIAL-RELATED"/>
    <property type="match status" value="1"/>
</dbReference>
<sequence length="378" mass="42649">MRLLRPLLGIHVTPAVAQVPHRSLLYLSGSQASEFLNGVLATSVPSPSVGPFFSTFLHAQGRVLYDVFVYNKKNPKGQDGYFIEYDPRPSEAPPILPFLKRYILRSKVKIEDVSNEYDVWAAWGSERESNWETERHWNPARSGVVEPVWPPDEPWPWGTEEMELRDRRAVGMGKRMIVRKGERPAEASTHDLGNSDAYTYHRILHGVPEGTVDIPPMQAFPMESDLDVMGGCKTFAIYLFDKNLTVDFRKGCYVGQELTVRTYHTGAVRKRILPVKIEYAKATSGTPPSPPHHSDIKAVVLNSSASTNKPRPRGTGKLLSTCNDIALALLRLEHVEGAERGDLVLQVDAAGDENQQRWTLKPWWPEWWPQSLSNRTTK</sequence>
<reference evidence="6 7" key="1">
    <citation type="submission" date="2018-06" db="EMBL/GenBank/DDBJ databases">
        <title>A transcriptomic atlas of mushroom development highlights an independent origin of complex multicellularity.</title>
        <authorList>
            <consortium name="DOE Joint Genome Institute"/>
            <person name="Krizsan K."/>
            <person name="Almasi E."/>
            <person name="Merenyi Z."/>
            <person name="Sahu N."/>
            <person name="Viragh M."/>
            <person name="Koszo T."/>
            <person name="Mondo S."/>
            <person name="Kiss B."/>
            <person name="Balint B."/>
            <person name="Kues U."/>
            <person name="Barry K."/>
            <person name="Hegedus J.C."/>
            <person name="Henrissat B."/>
            <person name="Johnson J."/>
            <person name="Lipzen A."/>
            <person name="Ohm R."/>
            <person name="Nagy I."/>
            <person name="Pangilinan J."/>
            <person name="Yan J."/>
            <person name="Xiong Y."/>
            <person name="Grigoriev I.V."/>
            <person name="Hibbett D.S."/>
            <person name="Nagy L.G."/>
        </authorList>
    </citation>
    <scope>NUCLEOTIDE SEQUENCE [LARGE SCALE GENOMIC DNA]</scope>
    <source>
        <strain evidence="6 7">SZMC22713</strain>
    </source>
</reference>
<dbReference type="InterPro" id="IPR027266">
    <property type="entry name" value="TrmE/GcvT-like"/>
</dbReference>
<dbReference type="GO" id="GO:0005759">
    <property type="term" value="C:mitochondrial matrix"/>
    <property type="evidence" value="ECO:0007669"/>
    <property type="project" value="TreeGrafter"/>
</dbReference>
<organism evidence="6 7">
    <name type="scientific">Rickenella mellea</name>
    <dbReference type="NCBI Taxonomy" id="50990"/>
    <lineage>
        <taxon>Eukaryota</taxon>
        <taxon>Fungi</taxon>
        <taxon>Dikarya</taxon>
        <taxon>Basidiomycota</taxon>
        <taxon>Agaricomycotina</taxon>
        <taxon>Agaricomycetes</taxon>
        <taxon>Hymenochaetales</taxon>
        <taxon>Rickenellaceae</taxon>
        <taxon>Rickenella</taxon>
    </lineage>
</organism>
<dbReference type="AlphaFoldDB" id="A0A4R5XG60"/>
<comment type="similarity">
    <text evidence="4">Belongs to the GcvT family. CAF17/IBA57 subfamily.</text>
</comment>
<dbReference type="SUPFAM" id="SSF103025">
    <property type="entry name" value="Folate-binding domain"/>
    <property type="match status" value="1"/>
</dbReference>
<accession>A0A4R5XG60</accession>